<dbReference type="AlphaFoldDB" id="A0A9X2D5U4"/>
<dbReference type="Proteomes" id="UP001139485">
    <property type="component" value="Unassembled WGS sequence"/>
</dbReference>
<comment type="catalytic activity">
    <reaction evidence="8">
        <text>beta-D-glucose 1-phosphate = beta-D-glucose 6-phosphate</text>
        <dbReference type="Rhea" id="RHEA:20113"/>
        <dbReference type="ChEBI" id="CHEBI:57684"/>
        <dbReference type="ChEBI" id="CHEBI:58247"/>
        <dbReference type="EC" id="5.4.2.6"/>
    </reaction>
</comment>
<sequence>MTQETITPGSTPDWRSVGAVLFDLDGVLTPTAEVHMVAWGEMFNAFLATVDDEGADTSEYTDADYFAHVDGKPRYDGVRDFLASRGIELPEGSADDDADEVTVRGLGNRKNLAFNEVLERDGVEPYPGSVLLLDHLAEIGVPLAVVSSSANAPAVLAAAGIADRFGVVVDGKVAATDGLPGKPAPDTYLAGAERLGVPSSQAVVVEDAVSGVRAGAAGDFAEVIGVDRGVGLETLRENGATLVCSDLAELVPGGPA</sequence>
<dbReference type="Pfam" id="PF00702">
    <property type="entry name" value="Hydrolase"/>
    <property type="match status" value="1"/>
</dbReference>
<evidence type="ECO:0000256" key="4">
    <source>
        <dbReference type="ARBA" id="ARBA00022723"/>
    </source>
</evidence>
<dbReference type="InterPro" id="IPR023198">
    <property type="entry name" value="PGP-like_dom2"/>
</dbReference>
<dbReference type="InterPro" id="IPR023214">
    <property type="entry name" value="HAD_sf"/>
</dbReference>
<dbReference type="SFLD" id="SFLDS00003">
    <property type="entry name" value="Haloacid_Dehalogenase"/>
    <property type="match status" value="1"/>
</dbReference>
<comment type="cofactor">
    <cofactor evidence="1">
        <name>Mg(2+)</name>
        <dbReference type="ChEBI" id="CHEBI:18420"/>
    </cofactor>
</comment>
<comment type="caution">
    <text evidence="11">The sequence shown here is derived from an EMBL/GenBank/DDBJ whole genome shotgun (WGS) entry which is preliminary data.</text>
</comment>
<proteinExistence type="inferred from homology"/>
<keyword evidence="3" id="KW-0597">Phosphoprotein</keyword>
<protein>
    <recommendedName>
        <fullName evidence="10">Beta-phosphoglucomutase</fullName>
        <ecNumber evidence="9">5.4.2.6</ecNumber>
    </recommendedName>
</protein>
<comment type="similarity">
    <text evidence="2">Belongs to the HAD-like hydrolase superfamily. CbbY/CbbZ/Gph/YieH family.</text>
</comment>
<evidence type="ECO:0000256" key="3">
    <source>
        <dbReference type="ARBA" id="ARBA00022553"/>
    </source>
</evidence>
<dbReference type="Gene3D" id="3.40.50.1000">
    <property type="entry name" value="HAD superfamily/HAD-like"/>
    <property type="match status" value="1"/>
</dbReference>
<keyword evidence="6" id="KW-0413">Isomerase</keyword>
<evidence type="ECO:0000256" key="7">
    <source>
        <dbReference type="ARBA" id="ARBA00023277"/>
    </source>
</evidence>
<evidence type="ECO:0000313" key="12">
    <source>
        <dbReference type="Proteomes" id="UP001139485"/>
    </source>
</evidence>
<evidence type="ECO:0000256" key="10">
    <source>
        <dbReference type="ARBA" id="ARBA00044991"/>
    </source>
</evidence>
<gene>
    <name evidence="11" type="ORF">M8330_05480</name>
</gene>
<evidence type="ECO:0000256" key="8">
    <source>
        <dbReference type="ARBA" id="ARBA00044926"/>
    </source>
</evidence>
<evidence type="ECO:0000256" key="6">
    <source>
        <dbReference type="ARBA" id="ARBA00023235"/>
    </source>
</evidence>
<dbReference type="EC" id="5.4.2.6" evidence="9"/>
<dbReference type="InterPro" id="IPR036412">
    <property type="entry name" value="HAD-like_sf"/>
</dbReference>
<evidence type="ECO:0000256" key="2">
    <source>
        <dbReference type="ARBA" id="ARBA00006171"/>
    </source>
</evidence>
<dbReference type="InterPro" id="IPR006439">
    <property type="entry name" value="HAD-SF_hydro_IA"/>
</dbReference>
<keyword evidence="12" id="KW-1185">Reference proteome</keyword>
<dbReference type="GO" id="GO:0008801">
    <property type="term" value="F:beta-phosphoglucomutase activity"/>
    <property type="evidence" value="ECO:0007669"/>
    <property type="project" value="UniProtKB-EC"/>
</dbReference>
<dbReference type="PRINTS" id="PR00413">
    <property type="entry name" value="HADHALOGNASE"/>
</dbReference>
<dbReference type="SFLD" id="SFLDG01129">
    <property type="entry name" value="C1.5:_HAD__Beta-PGM__Phosphata"/>
    <property type="match status" value="1"/>
</dbReference>
<organism evidence="11 12">
    <name type="scientific">Nocardioides bruguierae</name>
    <dbReference type="NCBI Taxonomy" id="2945102"/>
    <lineage>
        <taxon>Bacteria</taxon>
        <taxon>Bacillati</taxon>
        <taxon>Actinomycetota</taxon>
        <taxon>Actinomycetes</taxon>
        <taxon>Propionibacteriales</taxon>
        <taxon>Nocardioidaceae</taxon>
        <taxon>Nocardioides</taxon>
    </lineage>
</organism>
<dbReference type="InterPro" id="IPR051600">
    <property type="entry name" value="Beta-PGM-like"/>
</dbReference>
<name>A0A9X2D5U4_9ACTN</name>
<accession>A0A9X2D5U4</accession>
<dbReference type="InterPro" id="IPR010976">
    <property type="entry name" value="B-phosphoglucomutase_hydrolase"/>
</dbReference>
<evidence type="ECO:0000256" key="9">
    <source>
        <dbReference type="ARBA" id="ARBA00044968"/>
    </source>
</evidence>
<dbReference type="SUPFAM" id="SSF56784">
    <property type="entry name" value="HAD-like"/>
    <property type="match status" value="1"/>
</dbReference>
<evidence type="ECO:0000313" key="11">
    <source>
        <dbReference type="EMBL" id="MCM0619743.1"/>
    </source>
</evidence>
<evidence type="ECO:0000256" key="5">
    <source>
        <dbReference type="ARBA" id="ARBA00022842"/>
    </source>
</evidence>
<dbReference type="NCBIfam" id="TIGR01509">
    <property type="entry name" value="HAD-SF-IA-v3"/>
    <property type="match status" value="1"/>
</dbReference>
<dbReference type="PANTHER" id="PTHR46193">
    <property type="entry name" value="6-PHOSPHOGLUCONATE PHOSPHATASE"/>
    <property type="match status" value="1"/>
</dbReference>
<keyword evidence="7" id="KW-0119">Carbohydrate metabolism</keyword>
<dbReference type="GO" id="GO:0046872">
    <property type="term" value="F:metal ion binding"/>
    <property type="evidence" value="ECO:0007669"/>
    <property type="project" value="UniProtKB-KW"/>
</dbReference>
<dbReference type="RefSeq" id="WP_250826503.1">
    <property type="nucleotide sequence ID" value="NZ_JAMOIL010000005.1"/>
</dbReference>
<dbReference type="NCBIfam" id="TIGR02009">
    <property type="entry name" value="PGMB-YQAB-SF"/>
    <property type="match status" value="1"/>
</dbReference>
<dbReference type="GO" id="GO:0016787">
    <property type="term" value="F:hydrolase activity"/>
    <property type="evidence" value="ECO:0007669"/>
    <property type="project" value="UniProtKB-KW"/>
</dbReference>
<dbReference type="EMBL" id="JAMOIL010000005">
    <property type="protein sequence ID" value="MCM0619743.1"/>
    <property type="molecule type" value="Genomic_DNA"/>
</dbReference>
<reference evidence="11" key="1">
    <citation type="submission" date="2022-05" db="EMBL/GenBank/DDBJ databases">
        <authorList>
            <person name="Tuo L."/>
        </authorList>
    </citation>
    <scope>NUCLEOTIDE SEQUENCE</scope>
    <source>
        <strain evidence="11">BSK12Z-4</strain>
    </source>
</reference>
<keyword evidence="11" id="KW-0378">Hydrolase</keyword>
<keyword evidence="4" id="KW-0479">Metal-binding</keyword>
<keyword evidence="5" id="KW-0460">Magnesium</keyword>
<dbReference type="PANTHER" id="PTHR46193:SF18">
    <property type="entry name" value="HEXITOL PHOSPHATASE B"/>
    <property type="match status" value="1"/>
</dbReference>
<evidence type="ECO:0000256" key="1">
    <source>
        <dbReference type="ARBA" id="ARBA00001946"/>
    </source>
</evidence>
<dbReference type="Gene3D" id="1.10.150.240">
    <property type="entry name" value="Putative phosphatase, domain 2"/>
    <property type="match status" value="1"/>
</dbReference>